<feature type="domain" description="Multidrug resistance protein MdtA-like C-terminal permuted SH3" evidence="8">
    <location>
        <begin position="316"/>
        <end position="377"/>
    </location>
</feature>
<dbReference type="Pfam" id="PF25967">
    <property type="entry name" value="RND-MFP_C"/>
    <property type="match status" value="1"/>
</dbReference>
<evidence type="ECO:0000313" key="10">
    <source>
        <dbReference type="Proteomes" id="UP001529369"/>
    </source>
</evidence>
<reference evidence="10" key="1">
    <citation type="journal article" date="2019" name="Int. J. Syst. Evol. Microbiol.">
        <title>The Global Catalogue of Microorganisms (GCM) 10K type strain sequencing project: providing services to taxonomists for standard genome sequencing and annotation.</title>
        <authorList>
            <consortium name="The Broad Institute Genomics Platform"/>
            <consortium name="The Broad Institute Genome Sequencing Center for Infectious Disease"/>
            <person name="Wu L."/>
            <person name="Ma J."/>
        </authorList>
    </citation>
    <scope>NUCLEOTIDE SEQUENCE [LARGE SCALE GENOMIC DNA]</scope>
    <source>
        <strain evidence="10">CECT 7131</strain>
    </source>
</reference>
<accession>A0ABT8A6T1</accession>
<evidence type="ECO:0000256" key="1">
    <source>
        <dbReference type="ARBA" id="ARBA00004196"/>
    </source>
</evidence>
<feature type="domain" description="Multidrug resistance protein MdtA-like alpha-helical hairpin" evidence="5">
    <location>
        <begin position="115"/>
        <end position="184"/>
    </location>
</feature>
<feature type="region of interest" description="Disordered" evidence="4">
    <location>
        <begin position="382"/>
        <end position="412"/>
    </location>
</feature>
<comment type="caution">
    <text evidence="9">The sequence shown here is derived from an EMBL/GenBank/DDBJ whole genome shotgun (WGS) entry which is preliminary data.</text>
</comment>
<sequence length="412" mass="43663">MSRALSFPRAAVDRRRWSFLPAGLLAGLVLPLAACQEEAAKPAAPPPAAVTVLPLKPETVAITTELPGRTTPFRTAEVRPQVGGVIKERLFTEGAATEAGKPLYQIDPAPFQASLQSAEASQARAEAAATSARTTVNRYQPLVRARAVSQQDLDNALATLRQAEADIASAKASVTTARLNLGYTRVDAPIPGRTGRSSVTPGALVTADQTNALVTITQLDPIYVDVTQPSSTLLRLKRELAAGRLRRVADDQAEVHLTLEDGSDYAQAGRLQFSEVIVDPGTGSVTLRAVFPNPDGVLMPGMFVRAKLEEGTAEGVILVPQQAVARNAKGEATAMVVDAEGKVQPRIIRADRAIGNRWLVSEGLQANDRVIVEGLQRARPGAQVQATETTQQALDNPAKPAEGPGPQQRAAR</sequence>
<evidence type="ECO:0000259" key="8">
    <source>
        <dbReference type="Pfam" id="PF25967"/>
    </source>
</evidence>
<feature type="compositionally biased region" description="Low complexity" evidence="4">
    <location>
        <begin position="382"/>
        <end position="393"/>
    </location>
</feature>
<dbReference type="Proteomes" id="UP001529369">
    <property type="component" value="Unassembled WGS sequence"/>
</dbReference>
<proteinExistence type="inferred from homology"/>
<feature type="coiled-coil region" evidence="3">
    <location>
        <begin position="146"/>
        <end position="180"/>
    </location>
</feature>
<organism evidence="9 10">
    <name type="scientific">Paeniroseomonas aquatica</name>
    <dbReference type="NCBI Taxonomy" id="373043"/>
    <lineage>
        <taxon>Bacteria</taxon>
        <taxon>Pseudomonadati</taxon>
        <taxon>Pseudomonadota</taxon>
        <taxon>Alphaproteobacteria</taxon>
        <taxon>Acetobacterales</taxon>
        <taxon>Acetobacteraceae</taxon>
        <taxon>Paeniroseomonas</taxon>
    </lineage>
</organism>
<dbReference type="SUPFAM" id="SSF111369">
    <property type="entry name" value="HlyD-like secretion proteins"/>
    <property type="match status" value="1"/>
</dbReference>
<evidence type="ECO:0000259" key="7">
    <source>
        <dbReference type="Pfam" id="PF25944"/>
    </source>
</evidence>
<comment type="similarity">
    <text evidence="2">Belongs to the membrane fusion protein (MFP) (TC 8.A.1) family.</text>
</comment>
<evidence type="ECO:0000313" key="9">
    <source>
        <dbReference type="EMBL" id="MDN3565429.1"/>
    </source>
</evidence>
<dbReference type="Gene3D" id="1.10.287.470">
    <property type="entry name" value="Helix hairpin bin"/>
    <property type="match status" value="1"/>
</dbReference>
<dbReference type="Pfam" id="PF25917">
    <property type="entry name" value="BSH_RND"/>
    <property type="match status" value="1"/>
</dbReference>
<dbReference type="InterPro" id="IPR058624">
    <property type="entry name" value="MdtA-like_HH"/>
</dbReference>
<dbReference type="Pfam" id="PF25944">
    <property type="entry name" value="Beta-barrel_RND"/>
    <property type="match status" value="1"/>
</dbReference>
<evidence type="ECO:0000259" key="5">
    <source>
        <dbReference type="Pfam" id="PF25876"/>
    </source>
</evidence>
<keyword evidence="10" id="KW-1185">Reference proteome</keyword>
<name>A0ABT8A6T1_9PROT</name>
<feature type="domain" description="Multidrug resistance protein MdtA-like beta-barrel" evidence="7">
    <location>
        <begin position="221"/>
        <end position="312"/>
    </location>
</feature>
<protein>
    <submittedName>
        <fullName evidence="9">Efflux RND transporter periplasmic adaptor subunit</fullName>
    </submittedName>
</protein>
<dbReference type="InterPro" id="IPR006143">
    <property type="entry name" value="RND_pump_MFP"/>
</dbReference>
<dbReference type="Pfam" id="PF25876">
    <property type="entry name" value="HH_MFP_RND"/>
    <property type="match status" value="1"/>
</dbReference>
<dbReference type="PANTHER" id="PTHR30158">
    <property type="entry name" value="ACRA/E-RELATED COMPONENT OF DRUG EFFLUX TRANSPORTER"/>
    <property type="match status" value="1"/>
</dbReference>
<dbReference type="InterPro" id="IPR058627">
    <property type="entry name" value="MdtA-like_C"/>
</dbReference>
<dbReference type="Gene3D" id="2.40.420.20">
    <property type="match status" value="1"/>
</dbReference>
<dbReference type="Gene3D" id="2.40.50.100">
    <property type="match status" value="1"/>
</dbReference>
<dbReference type="Gene3D" id="2.40.30.170">
    <property type="match status" value="1"/>
</dbReference>
<dbReference type="InterPro" id="IPR058626">
    <property type="entry name" value="MdtA-like_b-barrel"/>
</dbReference>
<dbReference type="InterPro" id="IPR058625">
    <property type="entry name" value="MdtA-like_BSH"/>
</dbReference>
<feature type="domain" description="Multidrug resistance protein MdtA-like barrel-sandwich hybrid" evidence="6">
    <location>
        <begin position="74"/>
        <end position="217"/>
    </location>
</feature>
<evidence type="ECO:0000259" key="6">
    <source>
        <dbReference type="Pfam" id="PF25917"/>
    </source>
</evidence>
<gene>
    <name evidence="9" type="ORF">QWZ14_13755</name>
</gene>
<dbReference type="RefSeq" id="WP_290317260.1">
    <property type="nucleotide sequence ID" value="NZ_JAUFPN010000147.1"/>
</dbReference>
<dbReference type="PANTHER" id="PTHR30158:SF3">
    <property type="entry name" value="MULTIDRUG EFFLUX PUMP SUBUNIT ACRA-RELATED"/>
    <property type="match status" value="1"/>
</dbReference>
<keyword evidence="3" id="KW-0175">Coiled coil</keyword>
<evidence type="ECO:0000256" key="4">
    <source>
        <dbReference type="SAM" id="MobiDB-lite"/>
    </source>
</evidence>
<dbReference type="NCBIfam" id="TIGR01730">
    <property type="entry name" value="RND_mfp"/>
    <property type="match status" value="1"/>
</dbReference>
<comment type="subcellular location">
    <subcellularLocation>
        <location evidence="1">Cell envelope</location>
    </subcellularLocation>
</comment>
<dbReference type="EMBL" id="JAUFPN010000147">
    <property type="protein sequence ID" value="MDN3565429.1"/>
    <property type="molecule type" value="Genomic_DNA"/>
</dbReference>
<evidence type="ECO:0000256" key="2">
    <source>
        <dbReference type="ARBA" id="ARBA00009477"/>
    </source>
</evidence>
<evidence type="ECO:0000256" key="3">
    <source>
        <dbReference type="SAM" id="Coils"/>
    </source>
</evidence>